<evidence type="ECO:0000313" key="2">
    <source>
        <dbReference type="Proteomes" id="UP000179352"/>
    </source>
</evidence>
<dbReference type="Proteomes" id="UP000179352">
    <property type="component" value="Unassembled WGS sequence"/>
</dbReference>
<organism evidence="1 2">
    <name type="scientific">Candidatus Nomurabacteria bacterium RIFCSPLOWO2_01_FULL_39_17</name>
    <dbReference type="NCBI Taxonomy" id="1801770"/>
    <lineage>
        <taxon>Bacteria</taxon>
        <taxon>Candidatus Nomuraibacteriota</taxon>
    </lineage>
</organism>
<dbReference type="AlphaFoldDB" id="A0A1F6WWF5"/>
<evidence type="ECO:0000313" key="1">
    <source>
        <dbReference type="EMBL" id="OGI86209.1"/>
    </source>
</evidence>
<reference evidence="1 2" key="1">
    <citation type="journal article" date="2016" name="Nat. Commun.">
        <title>Thousands of microbial genomes shed light on interconnected biogeochemical processes in an aquifer system.</title>
        <authorList>
            <person name="Anantharaman K."/>
            <person name="Brown C.T."/>
            <person name="Hug L.A."/>
            <person name="Sharon I."/>
            <person name="Castelle C.J."/>
            <person name="Probst A.J."/>
            <person name="Thomas B.C."/>
            <person name="Singh A."/>
            <person name="Wilkins M.J."/>
            <person name="Karaoz U."/>
            <person name="Brodie E.L."/>
            <person name="Williams K.H."/>
            <person name="Hubbard S.S."/>
            <person name="Banfield J.F."/>
        </authorList>
    </citation>
    <scope>NUCLEOTIDE SEQUENCE [LARGE SCALE GENOMIC DNA]</scope>
</reference>
<accession>A0A1F6WWF5</accession>
<proteinExistence type="predicted"/>
<gene>
    <name evidence="1" type="ORF">A3A01_00265</name>
</gene>
<name>A0A1F6WWF5_9BACT</name>
<protein>
    <submittedName>
        <fullName evidence="1">Uncharacterized protein</fullName>
    </submittedName>
</protein>
<sequence length="578" mass="68000">MIKGAEKRICQNCKKDFTIESDDFGFYEKIKVPSPTFCPECRLIRRLAFRNEKSLYRNECKQCKKPIISVFARDSGMFVFCRPCWWGDSWEGLEYGVDFDENKDFFSQLKNLFHKIPVPSLFGIYQTLINSDYTNMAADLKNCYMITHGDYDEDCLYGSVIQRSKNSVDNTMLNGSELCYENVDCQKCYQTLYSVDCEGCHDIYFCKNCVGCSNCFGCVNLRNQKYQIFNQPYSREDYEEKIKSFKPNSYKSIQEIKQQSSNFWNKFPQKYTHERQNSNVSGDYVYNSKNVRDSFIVFNLENSRFCSFVVQGAKTADCYDFTHYGTSAELLYESLQVGNHVSNAKFSWYAALSTNDIEYSLFCFGCRNCFGCVGLHKKQYCILNKQYTKEEYEKMVTKIKKHMDKMPYVDKQGLVYKYGEFFPIELSPFGYNATTAQEYFPLNKEEVIRGGYGWKEPEEKNYKIDILPENLPDTILDVDEKILSQTIGCEHKGQCNETCMTAFKIIPEELKFYKRMDLPLPRLCSNCRHFQRNKFRNPMKLWHRKCMKKGCPNEFETSYAPERPEIVYCEDCYNKEVY</sequence>
<dbReference type="STRING" id="1801770.A3A01_00265"/>
<comment type="caution">
    <text evidence="1">The sequence shown here is derived from an EMBL/GenBank/DDBJ whole genome shotgun (WGS) entry which is preliminary data.</text>
</comment>
<dbReference type="EMBL" id="MFUU01000007">
    <property type="protein sequence ID" value="OGI86209.1"/>
    <property type="molecule type" value="Genomic_DNA"/>
</dbReference>